<dbReference type="STRING" id="1499966.U14_04915"/>
<evidence type="ECO:0000313" key="2">
    <source>
        <dbReference type="EMBL" id="GAK53648.1"/>
    </source>
</evidence>
<protein>
    <submittedName>
        <fullName evidence="2">Uncharacterized protein</fullName>
    </submittedName>
</protein>
<feature type="compositionally biased region" description="Polar residues" evidence="1">
    <location>
        <begin position="30"/>
        <end position="39"/>
    </location>
</feature>
<dbReference type="HOGENOM" id="CLU_3132678_0_0_0"/>
<reference evidence="2" key="1">
    <citation type="journal article" date="2015" name="PeerJ">
        <title>First genomic representation of candidate bacterial phylum KSB3 points to enhanced environmental sensing as a trigger of wastewater bulking.</title>
        <authorList>
            <person name="Sekiguchi Y."/>
            <person name="Ohashi A."/>
            <person name="Parks D.H."/>
            <person name="Yamauchi T."/>
            <person name="Tyson G.W."/>
            <person name="Hugenholtz P."/>
        </authorList>
    </citation>
    <scope>NUCLEOTIDE SEQUENCE [LARGE SCALE GENOMIC DNA]</scope>
</reference>
<feature type="region of interest" description="Disordered" evidence="1">
    <location>
        <begin position="30"/>
        <end position="49"/>
    </location>
</feature>
<name>A0A0S6W1I8_9BACT</name>
<evidence type="ECO:0000313" key="3">
    <source>
        <dbReference type="Proteomes" id="UP000030700"/>
    </source>
</evidence>
<feature type="compositionally biased region" description="Basic and acidic residues" evidence="1">
    <location>
        <begin position="40"/>
        <end position="49"/>
    </location>
</feature>
<accession>A0A0S6W1I8</accession>
<dbReference type="Proteomes" id="UP000030700">
    <property type="component" value="Unassembled WGS sequence"/>
</dbReference>
<gene>
    <name evidence="2" type="ORF">U14_04915</name>
</gene>
<sequence length="49" mass="5824">MVNEIYANIASFYVETQEHTWHLHKLHNQSSNTGIPRQFSETRIRENVP</sequence>
<dbReference type="EMBL" id="DF820459">
    <property type="protein sequence ID" value="GAK53648.1"/>
    <property type="molecule type" value="Genomic_DNA"/>
</dbReference>
<dbReference type="AlphaFoldDB" id="A0A0S6W1I8"/>
<proteinExistence type="predicted"/>
<evidence type="ECO:0000256" key="1">
    <source>
        <dbReference type="SAM" id="MobiDB-lite"/>
    </source>
</evidence>
<keyword evidence="3" id="KW-1185">Reference proteome</keyword>
<organism evidence="2">
    <name type="scientific">Candidatus Moduliflexus flocculans</name>
    <dbReference type="NCBI Taxonomy" id="1499966"/>
    <lineage>
        <taxon>Bacteria</taxon>
        <taxon>Candidatus Moduliflexota</taxon>
        <taxon>Candidatus Moduliflexia</taxon>
        <taxon>Candidatus Moduliflexales</taxon>
        <taxon>Candidatus Moduliflexaceae</taxon>
    </lineage>
</organism>